<organism evidence="2 3">
    <name type="scientific">Mariniflexile gromovii</name>
    <dbReference type="NCBI Taxonomy" id="362523"/>
    <lineage>
        <taxon>Bacteria</taxon>
        <taxon>Pseudomonadati</taxon>
        <taxon>Bacteroidota</taxon>
        <taxon>Flavobacteriia</taxon>
        <taxon>Flavobacteriales</taxon>
        <taxon>Flavobacteriaceae</taxon>
        <taxon>Mariniflexile</taxon>
    </lineage>
</organism>
<dbReference type="Proteomes" id="UP000670776">
    <property type="component" value="Unassembled WGS sequence"/>
</dbReference>
<evidence type="ECO:0000313" key="3">
    <source>
        <dbReference type="Proteomes" id="UP000670776"/>
    </source>
</evidence>
<sequence length="218" mass="24731">MKHLKIIVILIIVVCAFSGFKKEKAKILIVGDSISIGYTSFVKESLSEVAEVFHNPGNAQHTGTGLQNIEKWIGDEKWDIIQINWGLWDLCYRHPDSKVQGQRDKVHGTITFNPEAYEKNLDAIVKLIRKKSNAKIIFVSTTYVPEQEAGRFSKDAIIYNKISRRVMEAHSVIINDIYDASKEIHSKYGKGNDDVHYTPKGYEALGEHIAGFLKQELQ</sequence>
<evidence type="ECO:0000259" key="1">
    <source>
        <dbReference type="Pfam" id="PF13472"/>
    </source>
</evidence>
<dbReference type="Gene3D" id="3.40.50.1110">
    <property type="entry name" value="SGNH hydrolase"/>
    <property type="match status" value="1"/>
</dbReference>
<gene>
    <name evidence="2" type="ORF">J8H85_09995</name>
</gene>
<keyword evidence="3" id="KW-1185">Reference proteome</keyword>
<protein>
    <submittedName>
        <fullName evidence="2">SGNH/GDSL hydrolase family protein</fullName>
    </submittedName>
</protein>
<evidence type="ECO:0000313" key="2">
    <source>
        <dbReference type="EMBL" id="MBP0904159.1"/>
    </source>
</evidence>
<dbReference type="InterPro" id="IPR051532">
    <property type="entry name" value="Ester_Hydrolysis_Enzymes"/>
</dbReference>
<proteinExistence type="predicted"/>
<dbReference type="GO" id="GO:0016787">
    <property type="term" value="F:hydrolase activity"/>
    <property type="evidence" value="ECO:0007669"/>
    <property type="project" value="UniProtKB-KW"/>
</dbReference>
<accession>A0ABS4BU94</accession>
<dbReference type="InterPro" id="IPR013830">
    <property type="entry name" value="SGNH_hydro"/>
</dbReference>
<keyword evidence="2" id="KW-0378">Hydrolase</keyword>
<name>A0ABS4BU94_9FLAO</name>
<dbReference type="InterPro" id="IPR036514">
    <property type="entry name" value="SGNH_hydro_sf"/>
</dbReference>
<comment type="caution">
    <text evidence="2">The sequence shown here is derived from an EMBL/GenBank/DDBJ whole genome shotgun (WGS) entry which is preliminary data.</text>
</comment>
<dbReference type="SUPFAM" id="SSF52266">
    <property type="entry name" value="SGNH hydrolase"/>
    <property type="match status" value="1"/>
</dbReference>
<dbReference type="RefSeq" id="WP_209655056.1">
    <property type="nucleotide sequence ID" value="NZ_JAGJCB010000008.1"/>
</dbReference>
<dbReference type="EMBL" id="JAGJCB010000008">
    <property type="protein sequence ID" value="MBP0904159.1"/>
    <property type="molecule type" value="Genomic_DNA"/>
</dbReference>
<dbReference type="CDD" id="cd00229">
    <property type="entry name" value="SGNH_hydrolase"/>
    <property type="match status" value="1"/>
</dbReference>
<dbReference type="PANTHER" id="PTHR30383:SF26">
    <property type="entry name" value="SGNH HYDROLASE-TYPE ESTERASE DOMAIN-CONTAINING PROTEIN"/>
    <property type="match status" value="1"/>
</dbReference>
<reference evidence="2 3" key="1">
    <citation type="submission" date="2021-04" db="EMBL/GenBank/DDBJ databases">
        <title>Mariniflexile gromovii gen. nov., sp. nov., a gliding bacterium isolated from the sea urchin Strongylocentrotus intermedius.</title>
        <authorList>
            <person name="Ko S."/>
            <person name="Le V."/>
            <person name="Ahn C.-Y."/>
            <person name="Oh H.-M."/>
        </authorList>
    </citation>
    <scope>NUCLEOTIDE SEQUENCE [LARGE SCALE GENOMIC DNA]</scope>
    <source>
        <strain evidence="2 3">KCTC 12570</strain>
    </source>
</reference>
<dbReference type="Pfam" id="PF13472">
    <property type="entry name" value="Lipase_GDSL_2"/>
    <property type="match status" value="1"/>
</dbReference>
<feature type="domain" description="SGNH hydrolase-type esterase" evidence="1">
    <location>
        <begin position="30"/>
        <end position="204"/>
    </location>
</feature>
<dbReference type="PANTHER" id="PTHR30383">
    <property type="entry name" value="THIOESTERASE 1/PROTEASE 1/LYSOPHOSPHOLIPASE L1"/>
    <property type="match status" value="1"/>
</dbReference>